<dbReference type="RefSeq" id="WP_148604152.1">
    <property type="nucleotide sequence ID" value="NZ_RXYB01000012.1"/>
</dbReference>
<evidence type="ECO:0000313" key="3">
    <source>
        <dbReference type="Proteomes" id="UP000653358"/>
    </source>
</evidence>
<organism evidence="2 3">
    <name type="scientific">Acetobacterium tundrae</name>
    <dbReference type="NCBI Taxonomy" id="132932"/>
    <lineage>
        <taxon>Bacteria</taxon>
        <taxon>Bacillati</taxon>
        <taxon>Bacillota</taxon>
        <taxon>Clostridia</taxon>
        <taxon>Eubacteriales</taxon>
        <taxon>Eubacteriaceae</taxon>
        <taxon>Acetobacterium</taxon>
    </lineage>
</organism>
<protein>
    <submittedName>
        <fullName evidence="2">DUF3786 domain-containing protein</fullName>
    </submittedName>
</protein>
<name>A0ABR6WLX3_9FIRM</name>
<proteinExistence type="predicted"/>
<sequence length="214" mass="24238">MEIETTNNYEKACEAWRLKFLKMDRQQLLEKLPEIKQEEGYLTLNLFGQKFGIHSETGKIISFENFLAADRNNQLIIYTLLWYASPQAVLKNKWVPFRELKGASPFTTAFEKHVLVPFAQIFSGQTEKLSMACIALGGVKLPHSDAGCQIKAFECMPMQFLFWDGDDEFPAQANILFDDSATDFIHVESTVTIAVEGVQRLAEAAGIEIKDALY</sequence>
<evidence type="ECO:0000259" key="1">
    <source>
        <dbReference type="Pfam" id="PF12654"/>
    </source>
</evidence>
<keyword evidence="3" id="KW-1185">Reference proteome</keyword>
<dbReference type="Pfam" id="PF12654">
    <property type="entry name" value="DUF3786"/>
    <property type="match status" value="1"/>
</dbReference>
<dbReference type="Proteomes" id="UP000653358">
    <property type="component" value="Unassembled WGS sequence"/>
</dbReference>
<gene>
    <name evidence="2" type="ORF">GH807_10615</name>
</gene>
<feature type="domain" description="DUF3786" evidence="1">
    <location>
        <begin position="37"/>
        <end position="195"/>
    </location>
</feature>
<comment type="caution">
    <text evidence="2">The sequence shown here is derived from an EMBL/GenBank/DDBJ whole genome shotgun (WGS) entry which is preliminary data.</text>
</comment>
<reference evidence="2 3" key="1">
    <citation type="journal article" date="2020" name="mSystems">
        <title>Defining Genomic and Predicted Metabolic Features of the Acetobacterium Genus.</title>
        <authorList>
            <person name="Ross D.E."/>
            <person name="Marshall C.W."/>
            <person name="Gulliver D."/>
            <person name="May H.D."/>
            <person name="Norman R.S."/>
        </authorList>
    </citation>
    <scope>NUCLEOTIDE SEQUENCE [LARGE SCALE GENOMIC DNA]</scope>
    <source>
        <strain evidence="2 3">DSM 9173</strain>
    </source>
</reference>
<dbReference type="EMBL" id="WJBB01000012">
    <property type="protein sequence ID" value="MBC3797498.1"/>
    <property type="molecule type" value="Genomic_DNA"/>
</dbReference>
<dbReference type="InterPro" id="IPR024264">
    <property type="entry name" value="DUF3786"/>
</dbReference>
<evidence type="ECO:0000313" key="2">
    <source>
        <dbReference type="EMBL" id="MBC3797498.1"/>
    </source>
</evidence>
<accession>A0ABR6WLX3</accession>